<proteinExistence type="predicted"/>
<evidence type="ECO:0000313" key="2">
    <source>
        <dbReference type="EnsemblPlants" id="TuG1812G0700001067.01.T02"/>
    </source>
</evidence>
<organism evidence="2 3">
    <name type="scientific">Triticum urartu</name>
    <name type="common">Red wild einkorn</name>
    <name type="synonym">Crithodium urartu</name>
    <dbReference type="NCBI Taxonomy" id="4572"/>
    <lineage>
        <taxon>Eukaryota</taxon>
        <taxon>Viridiplantae</taxon>
        <taxon>Streptophyta</taxon>
        <taxon>Embryophyta</taxon>
        <taxon>Tracheophyta</taxon>
        <taxon>Spermatophyta</taxon>
        <taxon>Magnoliopsida</taxon>
        <taxon>Liliopsida</taxon>
        <taxon>Poales</taxon>
        <taxon>Poaceae</taxon>
        <taxon>BOP clade</taxon>
        <taxon>Pooideae</taxon>
        <taxon>Triticodae</taxon>
        <taxon>Triticeae</taxon>
        <taxon>Triticinae</taxon>
        <taxon>Triticum</taxon>
    </lineage>
</organism>
<dbReference type="AlphaFoldDB" id="A0A8R7QUX2"/>
<accession>A0A8R7QUX2</accession>
<evidence type="ECO:0000256" key="1">
    <source>
        <dbReference type="SAM" id="MobiDB-lite"/>
    </source>
</evidence>
<feature type="compositionally biased region" description="Low complexity" evidence="1">
    <location>
        <begin position="130"/>
        <end position="150"/>
    </location>
</feature>
<dbReference type="Proteomes" id="UP000015106">
    <property type="component" value="Chromosome 7"/>
</dbReference>
<sequence length="167" mass="18158">MGARERRAVHHRARLRLLPHHRHLLLLLPLLLLFLLPPLSALLLRRANSLGRRCLPPAAEHRPLAGQRLSFSIVTLSDEDLSGRGVRGRSFRGVLAATARNKRAYAAAHGYGLAALPPGAVDPPPPPPGARSSPSAPTCTATTGSSGTTRTRWLPTLASRWRRFCSR</sequence>
<feature type="region of interest" description="Disordered" evidence="1">
    <location>
        <begin position="117"/>
        <end position="150"/>
    </location>
</feature>
<keyword evidence="3" id="KW-1185">Reference proteome</keyword>
<protein>
    <submittedName>
        <fullName evidence="2">Uncharacterized protein</fullName>
    </submittedName>
</protein>
<dbReference type="Gramene" id="TuG1812G0700001067.01.T02">
    <property type="protein sequence ID" value="TuG1812G0700001067.01.T02"/>
    <property type="gene ID" value="TuG1812G0700001067.01"/>
</dbReference>
<reference evidence="2" key="2">
    <citation type="submission" date="2018-03" db="EMBL/GenBank/DDBJ databases">
        <title>The Triticum urartu genome reveals the dynamic nature of wheat genome evolution.</title>
        <authorList>
            <person name="Ling H."/>
            <person name="Ma B."/>
            <person name="Shi X."/>
            <person name="Liu H."/>
            <person name="Dong L."/>
            <person name="Sun H."/>
            <person name="Cao Y."/>
            <person name="Gao Q."/>
            <person name="Zheng S."/>
            <person name="Li Y."/>
            <person name="Yu Y."/>
            <person name="Du H."/>
            <person name="Qi M."/>
            <person name="Li Y."/>
            <person name="Yu H."/>
            <person name="Cui Y."/>
            <person name="Wang N."/>
            <person name="Chen C."/>
            <person name="Wu H."/>
            <person name="Zhao Y."/>
            <person name="Zhang J."/>
            <person name="Li Y."/>
            <person name="Zhou W."/>
            <person name="Zhang B."/>
            <person name="Hu W."/>
            <person name="Eijk M."/>
            <person name="Tang J."/>
            <person name="Witsenboer H."/>
            <person name="Zhao S."/>
            <person name="Li Z."/>
            <person name="Zhang A."/>
            <person name="Wang D."/>
            <person name="Liang C."/>
        </authorList>
    </citation>
    <scope>NUCLEOTIDE SEQUENCE [LARGE SCALE GENOMIC DNA]</scope>
    <source>
        <strain evidence="2">cv. G1812</strain>
    </source>
</reference>
<name>A0A8R7QUX2_TRIUA</name>
<dbReference type="EnsemblPlants" id="TuG1812G0700001067.01.T02">
    <property type="protein sequence ID" value="TuG1812G0700001067.01.T02"/>
    <property type="gene ID" value="TuG1812G0700001067.01"/>
</dbReference>
<reference evidence="2" key="3">
    <citation type="submission" date="2022-06" db="UniProtKB">
        <authorList>
            <consortium name="EnsemblPlants"/>
        </authorList>
    </citation>
    <scope>IDENTIFICATION</scope>
</reference>
<feature type="compositionally biased region" description="Pro residues" evidence="1">
    <location>
        <begin position="120"/>
        <end position="129"/>
    </location>
</feature>
<evidence type="ECO:0000313" key="3">
    <source>
        <dbReference type="Proteomes" id="UP000015106"/>
    </source>
</evidence>
<reference evidence="3" key="1">
    <citation type="journal article" date="2013" name="Nature">
        <title>Draft genome of the wheat A-genome progenitor Triticum urartu.</title>
        <authorList>
            <person name="Ling H.Q."/>
            <person name="Zhao S."/>
            <person name="Liu D."/>
            <person name="Wang J."/>
            <person name="Sun H."/>
            <person name="Zhang C."/>
            <person name="Fan H."/>
            <person name="Li D."/>
            <person name="Dong L."/>
            <person name="Tao Y."/>
            <person name="Gao C."/>
            <person name="Wu H."/>
            <person name="Li Y."/>
            <person name="Cui Y."/>
            <person name="Guo X."/>
            <person name="Zheng S."/>
            <person name="Wang B."/>
            <person name="Yu K."/>
            <person name="Liang Q."/>
            <person name="Yang W."/>
            <person name="Lou X."/>
            <person name="Chen J."/>
            <person name="Feng M."/>
            <person name="Jian J."/>
            <person name="Zhang X."/>
            <person name="Luo G."/>
            <person name="Jiang Y."/>
            <person name="Liu J."/>
            <person name="Wang Z."/>
            <person name="Sha Y."/>
            <person name="Zhang B."/>
            <person name="Wu H."/>
            <person name="Tang D."/>
            <person name="Shen Q."/>
            <person name="Xue P."/>
            <person name="Zou S."/>
            <person name="Wang X."/>
            <person name="Liu X."/>
            <person name="Wang F."/>
            <person name="Yang Y."/>
            <person name="An X."/>
            <person name="Dong Z."/>
            <person name="Zhang K."/>
            <person name="Zhang X."/>
            <person name="Luo M.C."/>
            <person name="Dvorak J."/>
            <person name="Tong Y."/>
            <person name="Wang J."/>
            <person name="Yang H."/>
            <person name="Li Z."/>
            <person name="Wang D."/>
            <person name="Zhang A."/>
            <person name="Wang J."/>
        </authorList>
    </citation>
    <scope>NUCLEOTIDE SEQUENCE</scope>
    <source>
        <strain evidence="3">cv. G1812</strain>
    </source>
</reference>